<dbReference type="InterPro" id="IPR001611">
    <property type="entry name" value="Leu-rich_rpt"/>
</dbReference>
<keyword evidence="8" id="KW-0325">Glycoprotein</keyword>
<dbReference type="AlphaFoldDB" id="A0A803KTE6"/>
<evidence type="ECO:0000256" key="2">
    <source>
        <dbReference type="ARBA" id="ARBA00022614"/>
    </source>
</evidence>
<proteinExistence type="predicted"/>
<dbReference type="EnsemblPlants" id="AUR62002304-RA">
    <property type="protein sequence ID" value="AUR62002304-RA:cds"/>
    <property type="gene ID" value="AUR62002304"/>
</dbReference>
<sequence>MCIEKEREALLKFKVGIQVDRCGLLSSWGIDDDNKRNCCQWRGIRCSNQTGHVIKLDLHGVVETLFLKDHCLQGKVSSSLVDLKHLSYLDLSLNNFDQPIPSFVGSLVSLKYLNLSSAGFSGEIPHQLGNLSSLISLDLKNHLFVKNLSWLSHLKLLRYIDMSGINLERAIDWLRIVNDLPFLRVLHLEYCNLPSRVPLPLSYKNSTTTLSYLNLAVNDLNDS</sequence>
<dbReference type="Pfam" id="PF00560">
    <property type="entry name" value="LRR_1"/>
    <property type="match status" value="2"/>
</dbReference>
<evidence type="ECO:0000256" key="3">
    <source>
        <dbReference type="ARBA" id="ARBA00022692"/>
    </source>
</evidence>
<dbReference type="GO" id="GO:0016020">
    <property type="term" value="C:membrane"/>
    <property type="evidence" value="ECO:0007669"/>
    <property type="project" value="UniProtKB-SubCell"/>
</dbReference>
<dbReference type="OMA" id="HIENISW"/>
<evidence type="ECO:0000259" key="9">
    <source>
        <dbReference type="Pfam" id="PF08263"/>
    </source>
</evidence>
<evidence type="ECO:0000256" key="4">
    <source>
        <dbReference type="ARBA" id="ARBA00022729"/>
    </source>
</evidence>
<reference evidence="10" key="2">
    <citation type="submission" date="2021-03" db="UniProtKB">
        <authorList>
            <consortium name="EnsemblPlants"/>
        </authorList>
    </citation>
    <scope>IDENTIFICATION</scope>
</reference>
<keyword evidence="11" id="KW-1185">Reference proteome</keyword>
<evidence type="ECO:0000313" key="10">
    <source>
        <dbReference type="EnsemblPlants" id="AUR62002304-RA:cds"/>
    </source>
</evidence>
<keyword evidence="6" id="KW-1133">Transmembrane helix</keyword>
<evidence type="ECO:0000256" key="6">
    <source>
        <dbReference type="ARBA" id="ARBA00022989"/>
    </source>
</evidence>
<dbReference type="PANTHER" id="PTHR48063">
    <property type="entry name" value="LRR RECEPTOR-LIKE KINASE"/>
    <property type="match status" value="1"/>
</dbReference>
<evidence type="ECO:0000313" key="11">
    <source>
        <dbReference type="Proteomes" id="UP000596660"/>
    </source>
</evidence>
<dbReference type="InterPro" id="IPR032675">
    <property type="entry name" value="LRR_dom_sf"/>
</dbReference>
<evidence type="ECO:0000256" key="7">
    <source>
        <dbReference type="ARBA" id="ARBA00023136"/>
    </source>
</evidence>
<reference evidence="10" key="1">
    <citation type="journal article" date="2017" name="Nature">
        <title>The genome of Chenopodium quinoa.</title>
        <authorList>
            <person name="Jarvis D.E."/>
            <person name="Ho Y.S."/>
            <person name="Lightfoot D.J."/>
            <person name="Schmoeckel S.M."/>
            <person name="Li B."/>
            <person name="Borm T.J.A."/>
            <person name="Ohyanagi H."/>
            <person name="Mineta K."/>
            <person name="Michell C.T."/>
            <person name="Saber N."/>
            <person name="Kharbatia N.M."/>
            <person name="Rupper R.R."/>
            <person name="Sharp A.R."/>
            <person name="Dally N."/>
            <person name="Boughton B.A."/>
            <person name="Woo Y.H."/>
            <person name="Gao G."/>
            <person name="Schijlen E.G.W.M."/>
            <person name="Guo X."/>
            <person name="Momin A.A."/>
            <person name="Negrao S."/>
            <person name="Al-Babili S."/>
            <person name="Gehring C."/>
            <person name="Roessner U."/>
            <person name="Jung C."/>
            <person name="Murphy K."/>
            <person name="Arold S.T."/>
            <person name="Gojobori T."/>
            <person name="van der Linden C.G."/>
            <person name="van Loo E.N."/>
            <person name="Jellen E.N."/>
            <person name="Maughan P.J."/>
            <person name="Tester M."/>
        </authorList>
    </citation>
    <scope>NUCLEOTIDE SEQUENCE [LARGE SCALE GENOMIC DNA]</scope>
    <source>
        <strain evidence="10">cv. PI 614886</strain>
    </source>
</reference>
<evidence type="ECO:0000256" key="8">
    <source>
        <dbReference type="ARBA" id="ARBA00023180"/>
    </source>
</evidence>
<name>A0A803KTE6_CHEQI</name>
<keyword evidence="2" id="KW-0433">Leucine-rich repeat</keyword>
<dbReference type="Proteomes" id="UP000596660">
    <property type="component" value="Unplaced"/>
</dbReference>
<feature type="domain" description="Leucine-rich repeat-containing N-terminal plant-type" evidence="9">
    <location>
        <begin position="5"/>
        <end position="47"/>
    </location>
</feature>
<accession>A0A803KTE6</accession>
<organism evidence="10 11">
    <name type="scientific">Chenopodium quinoa</name>
    <name type="common">Quinoa</name>
    <dbReference type="NCBI Taxonomy" id="63459"/>
    <lineage>
        <taxon>Eukaryota</taxon>
        <taxon>Viridiplantae</taxon>
        <taxon>Streptophyta</taxon>
        <taxon>Embryophyta</taxon>
        <taxon>Tracheophyta</taxon>
        <taxon>Spermatophyta</taxon>
        <taxon>Magnoliopsida</taxon>
        <taxon>eudicotyledons</taxon>
        <taxon>Gunneridae</taxon>
        <taxon>Pentapetalae</taxon>
        <taxon>Caryophyllales</taxon>
        <taxon>Chenopodiaceae</taxon>
        <taxon>Chenopodioideae</taxon>
        <taxon>Atripliceae</taxon>
        <taxon>Chenopodium</taxon>
    </lineage>
</organism>
<evidence type="ECO:0000256" key="5">
    <source>
        <dbReference type="ARBA" id="ARBA00022737"/>
    </source>
</evidence>
<evidence type="ECO:0000256" key="1">
    <source>
        <dbReference type="ARBA" id="ARBA00004479"/>
    </source>
</evidence>
<protein>
    <recommendedName>
        <fullName evidence="9">Leucine-rich repeat-containing N-terminal plant-type domain-containing protein</fullName>
    </recommendedName>
</protein>
<dbReference type="PANTHER" id="PTHR48063:SF101">
    <property type="entry name" value="LRR RECEPTOR-LIKE SERINE_THREONINE-PROTEIN KINASE FLS2"/>
    <property type="match status" value="1"/>
</dbReference>
<keyword evidence="5" id="KW-0677">Repeat</keyword>
<dbReference type="InterPro" id="IPR013210">
    <property type="entry name" value="LRR_N_plant-typ"/>
</dbReference>
<keyword evidence="7" id="KW-0472">Membrane</keyword>
<dbReference type="InterPro" id="IPR046956">
    <property type="entry name" value="RLP23-like"/>
</dbReference>
<keyword evidence="4" id="KW-0732">Signal</keyword>
<comment type="subcellular location">
    <subcellularLocation>
        <location evidence="1">Membrane</location>
        <topology evidence="1">Single-pass type I membrane protein</topology>
    </subcellularLocation>
</comment>
<dbReference type="Gramene" id="AUR62002304-RA">
    <property type="protein sequence ID" value="AUR62002304-RA:cds"/>
    <property type="gene ID" value="AUR62002304"/>
</dbReference>
<keyword evidence="3" id="KW-0812">Transmembrane</keyword>
<dbReference type="SUPFAM" id="SSF52058">
    <property type="entry name" value="L domain-like"/>
    <property type="match status" value="1"/>
</dbReference>
<dbReference type="Gene3D" id="3.80.10.10">
    <property type="entry name" value="Ribonuclease Inhibitor"/>
    <property type="match status" value="1"/>
</dbReference>
<dbReference type="Pfam" id="PF08263">
    <property type="entry name" value="LRRNT_2"/>
    <property type="match status" value="1"/>
</dbReference>